<evidence type="ECO:0000259" key="1">
    <source>
        <dbReference type="Pfam" id="PF23374"/>
    </source>
</evidence>
<evidence type="ECO:0000313" key="4">
    <source>
        <dbReference type="EMBL" id="MWG34645.1"/>
    </source>
</evidence>
<accession>A0A6B0GRA3</accession>
<proteinExistence type="predicted"/>
<organism evidence="4 5">
    <name type="scientific">Halomarina oriensis</name>
    <dbReference type="NCBI Taxonomy" id="671145"/>
    <lineage>
        <taxon>Archaea</taxon>
        <taxon>Methanobacteriati</taxon>
        <taxon>Methanobacteriota</taxon>
        <taxon>Stenosarchaea group</taxon>
        <taxon>Halobacteria</taxon>
        <taxon>Halobacteriales</taxon>
        <taxon>Natronomonadaceae</taxon>
        <taxon>Halomarina</taxon>
    </lineage>
</organism>
<feature type="domain" description="Fibronectin-III type-like" evidence="1">
    <location>
        <begin position="333"/>
        <end position="408"/>
    </location>
</feature>
<dbReference type="InterPro" id="IPR055522">
    <property type="entry name" value="DUF7096"/>
</dbReference>
<dbReference type="EMBL" id="WSZK01000015">
    <property type="protein sequence ID" value="MWG34645.1"/>
    <property type="molecule type" value="Genomic_DNA"/>
</dbReference>
<keyword evidence="5" id="KW-1185">Reference proteome</keyword>
<dbReference type="AlphaFoldDB" id="A0A6B0GRA3"/>
<dbReference type="Pfam" id="PF23374">
    <property type="entry name" value="Fn3_arc"/>
    <property type="match status" value="1"/>
</dbReference>
<comment type="caution">
    <text evidence="4">The sequence shown here is derived from an EMBL/GenBank/DDBJ whole genome shotgun (WGS) entry which is preliminary data.</text>
</comment>
<feature type="domain" description="DUF7096" evidence="3">
    <location>
        <begin position="1"/>
        <end position="212"/>
    </location>
</feature>
<dbReference type="Pfam" id="PF23375">
    <property type="entry name" value="DUF7094"/>
    <property type="match status" value="1"/>
</dbReference>
<dbReference type="InterPro" id="IPR056397">
    <property type="entry name" value="Fn3_arc"/>
</dbReference>
<evidence type="ECO:0000259" key="2">
    <source>
        <dbReference type="Pfam" id="PF23375"/>
    </source>
</evidence>
<gene>
    <name evidence="4" type="ORF">GQS65_09110</name>
</gene>
<sequence length="415" mass="45568">MSRALSVVLAVCCVLSMGIVGLPATDSPSPPTAVDPTQAESCVDDPNVGCVDNSSNYLSLNASDVVTISQNDTTLDVSTAVATDVEATTRSFSVEAFTNAYRATPREDRRAVVERYGNELENRTADLRERERDALRAYNDGDITAEEYLRTLAEIDAKADVLWELSFDVRNRWQAATGQRNRDPYAGVRADLFALRSPVRDEIQAAYSGDRERLQVHLTTTDTGFSLATYLADGTQQVYVRETYLGSVRRVSTGDDRYGDDIYDALDRVRTLYPWTLSSTNELPDLNGYGGAYRADKTHPQGRTTVFLDGQSGRVFADHQRSILDRLPVRYTAETNASNGLTVGLGQTHRGGPLNVTVTDETGERVPANVTIDGRPVGETGDDGELWTVTPYGNSFVVRAEHDGETVTIVRFARN</sequence>
<dbReference type="Proteomes" id="UP000451471">
    <property type="component" value="Unassembled WGS sequence"/>
</dbReference>
<dbReference type="InterPro" id="IPR055520">
    <property type="entry name" value="DUF7094"/>
</dbReference>
<feature type="domain" description="DUF7094" evidence="2">
    <location>
        <begin position="216"/>
        <end position="328"/>
    </location>
</feature>
<dbReference type="RefSeq" id="WP_158204302.1">
    <property type="nucleotide sequence ID" value="NZ_WSZK01000015.1"/>
</dbReference>
<name>A0A6B0GRA3_9EURY</name>
<reference evidence="4 5" key="1">
    <citation type="submission" date="2019-12" db="EMBL/GenBank/DDBJ databases">
        <title>Halocatena pleomorpha gen. nov. sp. nov., an extremely halophilic archaeon of family Halobacteriaceae isolated from saltpan soil.</title>
        <authorList>
            <person name="Pal Y."/>
            <person name="Verma A."/>
            <person name="Krishnamurthi S."/>
            <person name="Kumar P."/>
        </authorList>
    </citation>
    <scope>NUCLEOTIDE SEQUENCE [LARGE SCALE GENOMIC DNA]</scope>
    <source>
        <strain evidence="4 5">JCM 16495</strain>
    </source>
</reference>
<dbReference type="Pfam" id="PF23379">
    <property type="entry name" value="DUF7096"/>
    <property type="match status" value="1"/>
</dbReference>
<protein>
    <submittedName>
        <fullName evidence="4">Uncharacterized protein</fullName>
    </submittedName>
</protein>
<evidence type="ECO:0000259" key="3">
    <source>
        <dbReference type="Pfam" id="PF23379"/>
    </source>
</evidence>
<evidence type="ECO:0000313" key="5">
    <source>
        <dbReference type="Proteomes" id="UP000451471"/>
    </source>
</evidence>
<dbReference type="OrthoDB" id="201701at2157"/>